<dbReference type="SUPFAM" id="SSF63712">
    <property type="entry name" value="Nicotinic receptor ligand binding domain-like"/>
    <property type="match status" value="1"/>
</dbReference>
<keyword evidence="3" id="KW-0109">Calcium transport</keyword>
<feature type="domain" description="VWFA" evidence="16">
    <location>
        <begin position="1169"/>
        <end position="1356"/>
    </location>
</feature>
<feature type="compositionally biased region" description="Basic and acidic residues" evidence="14">
    <location>
        <begin position="741"/>
        <end position="761"/>
    </location>
</feature>
<evidence type="ECO:0000256" key="6">
    <source>
        <dbReference type="ARBA" id="ARBA00022729"/>
    </source>
</evidence>
<dbReference type="CDD" id="cd18989">
    <property type="entry name" value="LGIC_ECD_cation"/>
    <property type="match status" value="1"/>
</dbReference>
<comment type="caution">
    <text evidence="17">The sequence shown here is derived from an EMBL/GenBank/DDBJ whole genome shotgun (WGS) entry which is preliminary data.</text>
</comment>
<dbReference type="InterPro" id="IPR036465">
    <property type="entry name" value="vWFA_dom_sf"/>
</dbReference>
<keyword evidence="4" id="KW-0107">Calcium channel</keyword>
<evidence type="ECO:0000256" key="8">
    <source>
        <dbReference type="ARBA" id="ARBA00022882"/>
    </source>
</evidence>
<evidence type="ECO:0000256" key="12">
    <source>
        <dbReference type="ARBA" id="ARBA00023180"/>
    </source>
</evidence>
<dbReference type="Gene3D" id="3.40.50.410">
    <property type="entry name" value="von Willebrand factor, type A domain"/>
    <property type="match status" value="1"/>
</dbReference>
<keyword evidence="9 15" id="KW-1133">Transmembrane helix</keyword>
<dbReference type="GO" id="GO:0005891">
    <property type="term" value="C:voltage-gated calcium channel complex"/>
    <property type="evidence" value="ECO:0007669"/>
    <property type="project" value="TreeGrafter"/>
</dbReference>
<evidence type="ECO:0000256" key="11">
    <source>
        <dbReference type="ARBA" id="ARBA00023136"/>
    </source>
</evidence>
<evidence type="ECO:0000256" key="4">
    <source>
        <dbReference type="ARBA" id="ARBA00022673"/>
    </source>
</evidence>
<evidence type="ECO:0000313" key="18">
    <source>
        <dbReference type="Proteomes" id="UP001367676"/>
    </source>
</evidence>
<dbReference type="PANTHER" id="PTHR10166">
    <property type="entry name" value="VOLTAGE-DEPENDENT CALCIUM CHANNEL SUBUNIT ALPHA-2/DELTA-RELATED"/>
    <property type="match status" value="1"/>
</dbReference>
<dbReference type="GO" id="GO:0005230">
    <property type="term" value="F:extracellular ligand-gated monoatomic ion channel activity"/>
    <property type="evidence" value="ECO:0007669"/>
    <property type="project" value="InterPro"/>
</dbReference>
<evidence type="ECO:0000256" key="5">
    <source>
        <dbReference type="ARBA" id="ARBA00022692"/>
    </source>
</evidence>
<dbReference type="InterPro" id="IPR018378">
    <property type="entry name" value="C-type_lectin_CS"/>
</dbReference>
<feature type="compositionally biased region" description="Basic and acidic residues" evidence="14">
    <location>
        <begin position="636"/>
        <end position="646"/>
    </location>
</feature>
<evidence type="ECO:0000256" key="13">
    <source>
        <dbReference type="ARBA" id="ARBA00023303"/>
    </source>
</evidence>
<dbReference type="Proteomes" id="UP001367676">
    <property type="component" value="Unassembled WGS sequence"/>
</dbReference>
<evidence type="ECO:0000256" key="2">
    <source>
        <dbReference type="ARBA" id="ARBA00022448"/>
    </source>
</evidence>
<keyword evidence="10" id="KW-0406">Ion transport</keyword>
<keyword evidence="11 15" id="KW-0472">Membrane</keyword>
<evidence type="ECO:0000313" key="17">
    <source>
        <dbReference type="EMBL" id="KAK7600728.1"/>
    </source>
</evidence>
<dbReference type="Gene3D" id="2.70.170.10">
    <property type="entry name" value="Neurotransmitter-gated ion-channel ligand-binding domain"/>
    <property type="match status" value="1"/>
</dbReference>
<feature type="compositionally biased region" description="Acidic residues" evidence="14">
    <location>
        <begin position="593"/>
        <end position="609"/>
    </location>
</feature>
<comment type="subcellular location">
    <subcellularLocation>
        <location evidence="1">Membrane</location>
        <topology evidence="1">Single-pass type I membrane protein</topology>
    </subcellularLocation>
</comment>
<feature type="compositionally biased region" description="Basic and acidic residues" evidence="14">
    <location>
        <begin position="85"/>
        <end position="103"/>
    </location>
</feature>
<dbReference type="InterPro" id="IPR036734">
    <property type="entry name" value="Neur_chan_lig-bd_sf"/>
</dbReference>
<feature type="compositionally biased region" description="Polar residues" evidence="14">
    <location>
        <begin position="64"/>
        <end position="76"/>
    </location>
</feature>
<evidence type="ECO:0000256" key="9">
    <source>
        <dbReference type="ARBA" id="ARBA00022989"/>
    </source>
</evidence>
<keyword evidence="18" id="KW-1185">Reference proteome</keyword>
<dbReference type="GO" id="GO:0005245">
    <property type="term" value="F:voltage-gated calcium channel activity"/>
    <property type="evidence" value="ECO:0007669"/>
    <property type="project" value="TreeGrafter"/>
</dbReference>
<keyword evidence="5 15" id="KW-0812">Transmembrane</keyword>
<keyword evidence="2" id="KW-0813">Transport</keyword>
<evidence type="ECO:0000256" key="1">
    <source>
        <dbReference type="ARBA" id="ARBA00004479"/>
    </source>
</evidence>
<keyword evidence="6" id="KW-0732">Signal</keyword>
<feature type="compositionally biased region" description="Basic and acidic residues" evidence="14">
    <location>
        <begin position="833"/>
        <end position="843"/>
    </location>
</feature>
<evidence type="ECO:0000256" key="14">
    <source>
        <dbReference type="SAM" id="MobiDB-lite"/>
    </source>
</evidence>
<name>A0AAN9TZM2_9HEMI</name>
<dbReference type="EMBL" id="JBBCAQ010000013">
    <property type="protein sequence ID" value="KAK7600728.1"/>
    <property type="molecule type" value="Genomic_DNA"/>
</dbReference>
<keyword evidence="12" id="KW-0325">Glycoprotein</keyword>
<dbReference type="InterPro" id="IPR002035">
    <property type="entry name" value="VWF_A"/>
</dbReference>
<dbReference type="Gene3D" id="3.30.450.20">
    <property type="entry name" value="PAS domain"/>
    <property type="match status" value="1"/>
</dbReference>
<dbReference type="InterPro" id="IPR051173">
    <property type="entry name" value="Ca_channel_alpha-2/delta"/>
</dbReference>
<evidence type="ECO:0000256" key="3">
    <source>
        <dbReference type="ARBA" id="ARBA00022568"/>
    </source>
</evidence>
<keyword evidence="7" id="KW-0106">Calcium</keyword>
<feature type="compositionally biased region" description="Basic residues" evidence="14">
    <location>
        <begin position="714"/>
        <end position="728"/>
    </location>
</feature>
<dbReference type="Pfam" id="PF08399">
    <property type="entry name" value="VWA_N"/>
    <property type="match status" value="1"/>
</dbReference>
<keyword evidence="13" id="KW-0407">Ion channel</keyword>
<feature type="region of interest" description="Disordered" evidence="14">
    <location>
        <begin position="64"/>
        <end position="103"/>
    </location>
</feature>
<proteinExistence type="predicted"/>
<feature type="region of interest" description="Disordered" evidence="14">
    <location>
        <begin position="741"/>
        <end position="780"/>
    </location>
</feature>
<feature type="region of interest" description="Disordered" evidence="14">
    <location>
        <begin position="706"/>
        <end position="729"/>
    </location>
</feature>
<dbReference type="PANTHER" id="PTHR10166:SF37">
    <property type="entry name" value="STOLID, ISOFORM H"/>
    <property type="match status" value="1"/>
</dbReference>
<feature type="transmembrane region" description="Helical" evidence="15">
    <location>
        <begin position="474"/>
        <end position="496"/>
    </location>
</feature>
<evidence type="ECO:0000256" key="7">
    <source>
        <dbReference type="ARBA" id="ARBA00022837"/>
    </source>
</evidence>
<dbReference type="SMART" id="SM00327">
    <property type="entry name" value="VWA"/>
    <property type="match status" value="1"/>
</dbReference>
<sequence>MAANGSHSTPRITKSRRAVAAVGNVRYIWTSGRKCNFQGCERPDLTPANVNGWFWSGSGAKIGATTQRNSGDWSSTGGFGQPQPDNREAAQLGERERNESVKMDRLSKKEIAFTRPFEASSSLPKSRIVPVASPHPPDADTDASDSKGRLQGNDESCLAILNNFYQDGVKWHDVACHHLKPFVCEDSDELLNFVRSRNPASCLAVDCSKTPKGPEDHLARLVTDVICNCSEYDVRPVKINTTVTEVDVQFQPKHISIVEDKGVVKVTGSLELAWNDEHCLWKPSDYGSIQSLQVDHYDLWRPKLTTTDHYAYGWYEFLDENDQYIVREISIDHNGYVRSRMLVTLYGPCSFDVTNWPDDQWSCQLTLGKRSEDGGNVVVRFVNNTALDKSNLEKDKDWTIVRVSDPAVQDVDDRSEYVALQVSLKRQRSTIGKIYLIPAFDDLFLNGLYLNLVGIVIAAVNAKCNARAEDPPSFILHFLSTLVSLPYFGTCCAIIINDDTEKTRAFNSDEDALIPSKVKYNQKWTAFLNFIDKSVFFLIVLADEAQRRRGDRLPPIERLANCANYEQRTTNYELRSGCVAAKGSAWGRGVKIEDEEDDDDDDDDDDDVEAANGMTDDGVAGETEESVASLGGGPRRTVDGGDELRKRSTSVKGRTAVRCGGGGGGGDGGGGSAVARNRYAGGETARRRLHGQTCASFPSRLRRGLCRAPYGQPRRGRRRHRRRRHRRSFFGLRRAFASETAGEKLNRKGEGARHPVRRVDGDGASVDGDEKFGRIRSSARTDEGQLSFRRGVISAHVLGPRVSSPSPIRCTECAVRSVQCAASADAYGQYGRRPADAHPHPDDESAATSAHRTRRKHILAQNQTLSRRASPADGPKTLGRHAADCALLCFLQEEDIPHNEVKNWALKFGVNLWIHGSHITKREDIQMKYKGASFKKKDGFLLARDVAAEIKNSMDMKKNAVLRIMDAAEELALSQAASEEKRIRVDGCDGLKEIAAREQPADHREMAFKKNRHFAFQRVNTSYGCLLFSTTTARSASTEGTPSLRRDVRLPHSRASDNMGIAYSVDDSRAKEISLRLRLRLRLQLQLGTSRFSDTKMRNEVRWIQDLDAIFRTNYEIDPFLGWQSFGTPKGILFRYPAIKRSADDFLGQQTDEFRSDSWFVDAIASPKDVVVLLDTSTALTEATRRLARLTVKTILDTLNENDFVNVYSLDETDRWLVPCFKDLLVQGADRNKRKLLAAVKSFKSSNRVNVTGALTAAFEILHKYNRSGKGSQCNQAIALIVDDKIGSDLEDVFKEYNWPHKPVRLFTYSIAGGKSKESEMKTIACNNKGYYEHVRRPDEIGEKVLNYLLVMARPLVMYENDHLIHWSSVYVDRKDSVYADLDGRLVITVSAAAFDKRKHSERTANVLGVAAADLPVREIKKLVPPYKLGANGYSFLINNNGHVIYHPDLRAPVNTNSPFLARGIAIAGCGCGYDCGYAANGRGVASIDHPTGRIGIGIGIEAKRFDIECRIS</sequence>
<feature type="region of interest" description="Disordered" evidence="14">
    <location>
        <begin position="589"/>
        <end position="672"/>
    </location>
</feature>
<accession>A0AAN9TZM2</accession>
<reference evidence="17 18" key="1">
    <citation type="submission" date="2024-03" db="EMBL/GenBank/DDBJ databases">
        <title>Adaptation during the transition from Ophiocordyceps entomopathogen to insect associate is accompanied by gene loss and intensified selection.</title>
        <authorList>
            <person name="Ward C.M."/>
            <person name="Onetto C.A."/>
            <person name="Borneman A.R."/>
        </authorList>
    </citation>
    <scope>NUCLEOTIDE SEQUENCE [LARGE SCALE GENOMIC DNA]</scope>
    <source>
        <strain evidence="17">AWRI1</strain>
        <tissue evidence="17">Single Adult Female</tissue>
    </source>
</reference>
<evidence type="ECO:0000256" key="10">
    <source>
        <dbReference type="ARBA" id="ARBA00023065"/>
    </source>
</evidence>
<dbReference type="PROSITE" id="PS00615">
    <property type="entry name" value="C_TYPE_LECTIN_1"/>
    <property type="match status" value="1"/>
</dbReference>
<keyword evidence="8" id="KW-0851">Voltage-gated channel</keyword>
<evidence type="ECO:0000259" key="16">
    <source>
        <dbReference type="PROSITE" id="PS50234"/>
    </source>
</evidence>
<dbReference type="Pfam" id="PF02931">
    <property type="entry name" value="Neur_chan_LBD"/>
    <property type="match status" value="1"/>
</dbReference>
<evidence type="ECO:0000256" key="15">
    <source>
        <dbReference type="SAM" id="Phobius"/>
    </source>
</evidence>
<organism evidence="17 18">
    <name type="scientific">Parthenolecanium corni</name>
    <dbReference type="NCBI Taxonomy" id="536013"/>
    <lineage>
        <taxon>Eukaryota</taxon>
        <taxon>Metazoa</taxon>
        <taxon>Ecdysozoa</taxon>
        <taxon>Arthropoda</taxon>
        <taxon>Hexapoda</taxon>
        <taxon>Insecta</taxon>
        <taxon>Pterygota</taxon>
        <taxon>Neoptera</taxon>
        <taxon>Paraneoptera</taxon>
        <taxon>Hemiptera</taxon>
        <taxon>Sternorrhyncha</taxon>
        <taxon>Coccoidea</taxon>
        <taxon>Coccidae</taxon>
        <taxon>Parthenolecanium</taxon>
    </lineage>
</organism>
<dbReference type="SUPFAM" id="SSF53300">
    <property type="entry name" value="vWA-like"/>
    <property type="match status" value="1"/>
</dbReference>
<dbReference type="InterPro" id="IPR006202">
    <property type="entry name" value="Neur_chan_lig-bd"/>
</dbReference>
<feature type="region of interest" description="Disordered" evidence="14">
    <location>
        <begin position="124"/>
        <end position="149"/>
    </location>
</feature>
<dbReference type="InterPro" id="IPR013608">
    <property type="entry name" value="VWA_N"/>
</dbReference>
<feature type="transmembrane region" description="Helical" evidence="15">
    <location>
        <begin position="443"/>
        <end position="462"/>
    </location>
</feature>
<feature type="compositionally biased region" description="Basic and acidic residues" evidence="14">
    <location>
        <begin position="768"/>
        <end position="780"/>
    </location>
</feature>
<feature type="region of interest" description="Disordered" evidence="14">
    <location>
        <begin position="831"/>
        <end position="876"/>
    </location>
</feature>
<gene>
    <name evidence="17" type="ORF">V9T40_009866</name>
</gene>
<dbReference type="Pfam" id="PF00092">
    <property type="entry name" value="VWA"/>
    <property type="match status" value="1"/>
</dbReference>
<dbReference type="PROSITE" id="PS50234">
    <property type="entry name" value="VWFA"/>
    <property type="match status" value="1"/>
</dbReference>
<feature type="compositionally biased region" description="Gly residues" evidence="14">
    <location>
        <begin position="659"/>
        <end position="672"/>
    </location>
</feature>
<protein>
    <recommendedName>
        <fullName evidence="16">VWFA domain-containing protein</fullName>
    </recommendedName>
</protein>